<name>A0A0K6INN7_9GAMM</name>
<dbReference type="PANTHER" id="PTHR30419:SF8">
    <property type="entry name" value="NITROGEN ASSIMILATION TRANSCRIPTIONAL ACTIVATOR-RELATED"/>
    <property type="match status" value="1"/>
</dbReference>
<keyword evidence="3" id="KW-0238">DNA-binding</keyword>
<dbReference type="InterPro" id="IPR036390">
    <property type="entry name" value="WH_DNA-bd_sf"/>
</dbReference>
<dbReference type="Gene3D" id="1.10.10.10">
    <property type="entry name" value="Winged helix-like DNA-binding domain superfamily/Winged helix DNA-binding domain"/>
    <property type="match status" value="1"/>
</dbReference>
<keyword evidence="4" id="KW-0804">Transcription</keyword>
<evidence type="ECO:0000313" key="6">
    <source>
        <dbReference type="EMBL" id="CUB04701.1"/>
    </source>
</evidence>
<dbReference type="PRINTS" id="PR00039">
    <property type="entry name" value="HTHLYSR"/>
</dbReference>
<dbReference type="GO" id="GO:0005829">
    <property type="term" value="C:cytosol"/>
    <property type="evidence" value="ECO:0007669"/>
    <property type="project" value="TreeGrafter"/>
</dbReference>
<organism evidence="6 7">
    <name type="scientific">Marinomonas fungiae</name>
    <dbReference type="NCBI Taxonomy" id="1137284"/>
    <lineage>
        <taxon>Bacteria</taxon>
        <taxon>Pseudomonadati</taxon>
        <taxon>Pseudomonadota</taxon>
        <taxon>Gammaproteobacteria</taxon>
        <taxon>Oceanospirillales</taxon>
        <taxon>Oceanospirillaceae</taxon>
        <taxon>Marinomonas</taxon>
    </lineage>
</organism>
<reference evidence="7" key="1">
    <citation type="submission" date="2015-08" db="EMBL/GenBank/DDBJ databases">
        <authorList>
            <person name="Varghese N."/>
        </authorList>
    </citation>
    <scope>NUCLEOTIDE SEQUENCE [LARGE SCALE GENOMIC DNA]</scope>
    <source>
        <strain evidence="7">JCM 18476</strain>
    </source>
</reference>
<sequence length="313" mass="34447">MMENRIKYRHLECFLEVIRQGSVVRAADVLSLTQPAVSKKLKELEEILGVRLLERSKKGIELTHYGNLFLEHASTSVAALREGAERVNQALVTGQQKLSIGVLPTVATSVLPEAVKRFRSNNVDVRLHLVSGPNSLLMSQLRVGELDLVVGRLGVPEAMAGISFQHLYSEQVVFAVRPGHPLLTKADFQLNEITQYTVLYPPEESITGPTVDRFLLAEGVSNIRDRIDTVSDSFGKEFIRHTDAIWIISRGVVAREIADGELAELPVNTKETLSAVGLSVRADTKASMALQLFSKAVTETAANLDSYYNPDNA</sequence>
<dbReference type="GO" id="GO:0019619">
    <property type="term" value="P:3,4-dihydroxybenzoate catabolic process"/>
    <property type="evidence" value="ECO:0007669"/>
    <property type="project" value="InterPro"/>
</dbReference>
<dbReference type="RefSeq" id="WP_055463607.1">
    <property type="nucleotide sequence ID" value="NZ_CYHG01000008.1"/>
</dbReference>
<evidence type="ECO:0000256" key="2">
    <source>
        <dbReference type="ARBA" id="ARBA00023015"/>
    </source>
</evidence>
<proteinExistence type="inferred from homology"/>
<dbReference type="Proteomes" id="UP000182769">
    <property type="component" value="Unassembled WGS sequence"/>
</dbReference>
<evidence type="ECO:0000256" key="1">
    <source>
        <dbReference type="ARBA" id="ARBA00009437"/>
    </source>
</evidence>
<dbReference type="Pfam" id="PF00126">
    <property type="entry name" value="HTH_1"/>
    <property type="match status" value="1"/>
</dbReference>
<dbReference type="NCBIfam" id="TIGR02424">
    <property type="entry name" value="TF_pcaQ"/>
    <property type="match status" value="1"/>
</dbReference>
<evidence type="ECO:0000256" key="3">
    <source>
        <dbReference type="ARBA" id="ARBA00023125"/>
    </source>
</evidence>
<keyword evidence="7" id="KW-1185">Reference proteome</keyword>
<accession>A0A0K6INN7</accession>
<dbReference type="AlphaFoldDB" id="A0A0K6INN7"/>
<dbReference type="SUPFAM" id="SSF46785">
    <property type="entry name" value="Winged helix' DNA-binding domain"/>
    <property type="match status" value="1"/>
</dbReference>
<dbReference type="PROSITE" id="PS50931">
    <property type="entry name" value="HTH_LYSR"/>
    <property type="match status" value="1"/>
</dbReference>
<dbReference type="InterPro" id="IPR036388">
    <property type="entry name" value="WH-like_DNA-bd_sf"/>
</dbReference>
<evidence type="ECO:0000259" key="5">
    <source>
        <dbReference type="PROSITE" id="PS50931"/>
    </source>
</evidence>
<dbReference type="FunFam" id="1.10.10.10:FF:000001">
    <property type="entry name" value="LysR family transcriptional regulator"/>
    <property type="match status" value="1"/>
</dbReference>
<dbReference type="InterPro" id="IPR050950">
    <property type="entry name" value="HTH-type_LysR_regulators"/>
</dbReference>
<dbReference type="OrthoDB" id="9814165at2"/>
<dbReference type="EMBL" id="CYHG01000008">
    <property type="protein sequence ID" value="CUB04701.1"/>
    <property type="molecule type" value="Genomic_DNA"/>
</dbReference>
<comment type="similarity">
    <text evidence="1">Belongs to the LysR transcriptional regulatory family.</text>
</comment>
<dbReference type="Pfam" id="PF03466">
    <property type="entry name" value="LysR_substrate"/>
    <property type="match status" value="1"/>
</dbReference>
<dbReference type="SUPFAM" id="SSF53850">
    <property type="entry name" value="Periplasmic binding protein-like II"/>
    <property type="match status" value="1"/>
</dbReference>
<dbReference type="InterPro" id="IPR012787">
    <property type="entry name" value="TF_PcaQ"/>
</dbReference>
<dbReference type="GO" id="GO:0003700">
    <property type="term" value="F:DNA-binding transcription factor activity"/>
    <property type="evidence" value="ECO:0007669"/>
    <property type="project" value="InterPro"/>
</dbReference>
<dbReference type="GO" id="GO:0003677">
    <property type="term" value="F:DNA binding"/>
    <property type="evidence" value="ECO:0007669"/>
    <property type="project" value="UniProtKB-KW"/>
</dbReference>
<dbReference type="InterPro" id="IPR000847">
    <property type="entry name" value="LysR_HTH_N"/>
</dbReference>
<evidence type="ECO:0000256" key="4">
    <source>
        <dbReference type="ARBA" id="ARBA00023163"/>
    </source>
</evidence>
<gene>
    <name evidence="6" type="ORF">Ga0061065_10816</name>
</gene>
<dbReference type="STRING" id="1137284.GCA_001418205_02538"/>
<dbReference type="InterPro" id="IPR005119">
    <property type="entry name" value="LysR_subst-bd"/>
</dbReference>
<dbReference type="PANTHER" id="PTHR30419">
    <property type="entry name" value="HTH-TYPE TRANSCRIPTIONAL REGULATOR YBHD"/>
    <property type="match status" value="1"/>
</dbReference>
<dbReference type="Gene3D" id="3.40.190.10">
    <property type="entry name" value="Periplasmic binding protein-like II"/>
    <property type="match status" value="2"/>
</dbReference>
<feature type="domain" description="HTH lysR-type" evidence="5">
    <location>
        <begin position="6"/>
        <end position="63"/>
    </location>
</feature>
<keyword evidence="2" id="KW-0805">Transcription regulation</keyword>
<evidence type="ECO:0000313" key="7">
    <source>
        <dbReference type="Proteomes" id="UP000182769"/>
    </source>
</evidence>
<protein>
    <submittedName>
        <fullName evidence="6">Pca operon transcription factor PcaQ</fullName>
    </submittedName>
</protein>
<dbReference type="GO" id="GO:0045893">
    <property type="term" value="P:positive regulation of DNA-templated transcription"/>
    <property type="evidence" value="ECO:0007669"/>
    <property type="project" value="InterPro"/>
</dbReference>